<reference evidence="2" key="1">
    <citation type="submission" date="2021-06" db="EMBL/GenBank/DDBJ databases">
        <authorList>
            <person name="Kallberg Y."/>
            <person name="Tangrot J."/>
            <person name="Rosling A."/>
        </authorList>
    </citation>
    <scope>NUCLEOTIDE SEQUENCE</scope>
    <source>
        <strain evidence="2">MT106</strain>
    </source>
</reference>
<feature type="non-terminal residue" evidence="2">
    <location>
        <position position="124"/>
    </location>
</feature>
<evidence type="ECO:0000313" key="2">
    <source>
        <dbReference type="EMBL" id="CAG8695285.1"/>
    </source>
</evidence>
<accession>A0A9N9HMF9</accession>
<gene>
    <name evidence="2" type="ORF">AGERDE_LOCUS13253</name>
</gene>
<evidence type="ECO:0000313" key="3">
    <source>
        <dbReference type="Proteomes" id="UP000789831"/>
    </source>
</evidence>
<organism evidence="2 3">
    <name type="scientific">Ambispora gerdemannii</name>
    <dbReference type="NCBI Taxonomy" id="144530"/>
    <lineage>
        <taxon>Eukaryota</taxon>
        <taxon>Fungi</taxon>
        <taxon>Fungi incertae sedis</taxon>
        <taxon>Mucoromycota</taxon>
        <taxon>Glomeromycotina</taxon>
        <taxon>Glomeromycetes</taxon>
        <taxon>Archaeosporales</taxon>
        <taxon>Ambisporaceae</taxon>
        <taxon>Ambispora</taxon>
    </lineage>
</organism>
<name>A0A9N9HMF9_9GLOM</name>
<evidence type="ECO:0000256" key="1">
    <source>
        <dbReference type="SAM" id="MobiDB-lite"/>
    </source>
</evidence>
<protein>
    <submittedName>
        <fullName evidence="2">9713_t:CDS:1</fullName>
    </submittedName>
</protein>
<feature type="compositionally biased region" description="Acidic residues" evidence="1">
    <location>
        <begin position="1"/>
        <end position="28"/>
    </location>
</feature>
<comment type="caution">
    <text evidence="2">The sequence shown here is derived from an EMBL/GenBank/DDBJ whole genome shotgun (WGS) entry which is preliminary data.</text>
</comment>
<feature type="non-terminal residue" evidence="2">
    <location>
        <position position="1"/>
    </location>
</feature>
<proteinExistence type="predicted"/>
<dbReference type="Proteomes" id="UP000789831">
    <property type="component" value="Unassembled WGS sequence"/>
</dbReference>
<keyword evidence="3" id="KW-1185">Reference proteome</keyword>
<sequence length="124" mass="13280">DSVGDDDAREELVGDDATEDSVGDDDAREDLVDNGCGVDFEDITKDSVGDDDARKDLVSDGKVDFDDIEDSVGIEDVVNDDDSREINLVGGGEVDDDIKENLVPATHFGALTSGNCEHDFLIRS</sequence>
<feature type="region of interest" description="Disordered" evidence="1">
    <location>
        <begin position="1"/>
        <end position="34"/>
    </location>
</feature>
<dbReference type="AlphaFoldDB" id="A0A9N9HMF9"/>
<dbReference type="EMBL" id="CAJVPL010016250">
    <property type="protein sequence ID" value="CAG8695285.1"/>
    <property type="molecule type" value="Genomic_DNA"/>
</dbReference>